<reference evidence="1" key="1">
    <citation type="journal article" date="2020" name="Fungal Divers.">
        <title>Resolving the Mortierellaceae phylogeny through synthesis of multi-gene phylogenetics and phylogenomics.</title>
        <authorList>
            <person name="Vandepol N."/>
            <person name="Liber J."/>
            <person name="Desiro A."/>
            <person name="Na H."/>
            <person name="Kennedy M."/>
            <person name="Barry K."/>
            <person name="Grigoriev I.V."/>
            <person name="Miller A.N."/>
            <person name="O'Donnell K."/>
            <person name="Stajich J.E."/>
            <person name="Bonito G."/>
        </authorList>
    </citation>
    <scope>NUCLEOTIDE SEQUENCE</scope>
    <source>
        <strain evidence="1">REB-010B</strain>
    </source>
</reference>
<dbReference type="EMBL" id="JAAAIP010001669">
    <property type="protein sequence ID" value="KAG0304751.1"/>
    <property type="molecule type" value="Genomic_DNA"/>
</dbReference>
<evidence type="ECO:0000313" key="1">
    <source>
        <dbReference type="EMBL" id="KAG0304751.1"/>
    </source>
</evidence>
<name>A0A9P6R1B8_9FUNG</name>
<proteinExistence type="predicted"/>
<organism evidence="1 2">
    <name type="scientific">Dissophora globulifera</name>
    <dbReference type="NCBI Taxonomy" id="979702"/>
    <lineage>
        <taxon>Eukaryota</taxon>
        <taxon>Fungi</taxon>
        <taxon>Fungi incertae sedis</taxon>
        <taxon>Mucoromycota</taxon>
        <taxon>Mortierellomycotina</taxon>
        <taxon>Mortierellomycetes</taxon>
        <taxon>Mortierellales</taxon>
        <taxon>Mortierellaceae</taxon>
        <taxon>Dissophora</taxon>
    </lineage>
</organism>
<comment type="caution">
    <text evidence="1">The sequence shown here is derived from an EMBL/GenBank/DDBJ whole genome shotgun (WGS) entry which is preliminary data.</text>
</comment>
<dbReference type="OrthoDB" id="2446044at2759"/>
<dbReference type="AlphaFoldDB" id="A0A9P6R1B8"/>
<keyword evidence="2" id="KW-1185">Reference proteome</keyword>
<evidence type="ECO:0000313" key="2">
    <source>
        <dbReference type="Proteomes" id="UP000738325"/>
    </source>
</evidence>
<protein>
    <submittedName>
        <fullName evidence="1">Uncharacterized protein</fullName>
    </submittedName>
</protein>
<feature type="non-terminal residue" evidence="1">
    <location>
        <position position="1"/>
    </location>
</feature>
<accession>A0A9P6R1B8</accession>
<sequence>PIGAIVGTPSALQDTDHKLTTEQRDMVKIIQITSDVALSVIYESCEGVVKDEQERVFTVLGPDGMILEQNHRPNTLFFFATRSNNAEIIVETARALGELFKKRNEKANAEGLERCKDLVLSVILMVFSSPRGRVLAKDMIKRISGDGLENTVQCCQIVKPVK</sequence>
<gene>
    <name evidence="1" type="ORF">BGZ99_002286</name>
</gene>
<dbReference type="Proteomes" id="UP000738325">
    <property type="component" value="Unassembled WGS sequence"/>
</dbReference>
<feature type="non-terminal residue" evidence="1">
    <location>
        <position position="162"/>
    </location>
</feature>